<sequence>MPYCEVGRDQNVAVLVNDDDAAKLNSRIRLFYRTYGCGPTKVLLIIGLAGTHDSWGPQIKGLTGTDRPNDDETMTGDWNKSGGGGIEVCAFDNRGMGRSSVPMKNSDYTTKIMAKDSIALLDHLGWKKAHVFGHSMGAMIACKVAAMVPDRVLSLALLNVTGGGFECFPRVQNRPTQYQGPALLDRQSVNKEHDEENEETKLDRKTLSIAIRFLRAKTPEQRAAVDLDTHYTKEYVKGISASGMQSNSGFDGQVHACWKHKMAQTEIEQIRTAGFPVSVIHGRDDVIAQICYARRLAEKLHPVARMVELHGGHLVSHERPQEVNQALIELIKASESKISPNDWTNLPNKNSGMSFGRTSTEQRSYMIKILEKLQFCLLYLFGLFVMAFQNSRRLLQYLKPVRVRASLTQSYDLEVDFESDENASIVYAALAVDKELQPDKVKRQMSVANGKLSVHFEAVEARFLRASFSAFVDVLTLATKTIEQFGQGMKL</sequence>
<dbReference type="SUPFAM" id="SSF53474">
    <property type="entry name" value="alpha/beta-Hydrolases"/>
    <property type="match status" value="1"/>
</dbReference>
<evidence type="ECO:0000313" key="4">
    <source>
        <dbReference type="Proteomes" id="UP000827721"/>
    </source>
</evidence>
<dbReference type="InterPro" id="IPR000073">
    <property type="entry name" value="AB_hydrolase_1"/>
</dbReference>
<name>A0ABQ8H0V6_9ROSI</name>
<dbReference type="InterPro" id="IPR029058">
    <property type="entry name" value="AB_hydrolase_fold"/>
</dbReference>
<evidence type="ECO:0000259" key="2">
    <source>
        <dbReference type="Pfam" id="PF00561"/>
    </source>
</evidence>
<dbReference type="EMBL" id="JAFEMO010000015">
    <property type="protein sequence ID" value="KAH7543822.1"/>
    <property type="molecule type" value="Genomic_DNA"/>
</dbReference>
<feature type="domain" description="AB hydrolase-1" evidence="2">
    <location>
        <begin position="42"/>
        <end position="320"/>
    </location>
</feature>
<keyword evidence="4" id="KW-1185">Reference proteome</keyword>
<dbReference type="Gene3D" id="3.30.310.50">
    <property type="entry name" value="Alpha-D-phosphohexomutase, C-terminal domain"/>
    <property type="match status" value="1"/>
</dbReference>
<dbReference type="PRINTS" id="PR00412">
    <property type="entry name" value="EPOXHYDRLASE"/>
</dbReference>
<comment type="similarity">
    <text evidence="1">Belongs to the CTAG/PCC1 family.</text>
</comment>
<organism evidence="3 4">
    <name type="scientific">Xanthoceras sorbifolium</name>
    <dbReference type="NCBI Taxonomy" id="99658"/>
    <lineage>
        <taxon>Eukaryota</taxon>
        <taxon>Viridiplantae</taxon>
        <taxon>Streptophyta</taxon>
        <taxon>Embryophyta</taxon>
        <taxon>Tracheophyta</taxon>
        <taxon>Spermatophyta</taxon>
        <taxon>Magnoliopsida</taxon>
        <taxon>eudicotyledons</taxon>
        <taxon>Gunneridae</taxon>
        <taxon>Pentapetalae</taxon>
        <taxon>rosids</taxon>
        <taxon>malvids</taxon>
        <taxon>Sapindales</taxon>
        <taxon>Sapindaceae</taxon>
        <taxon>Xanthoceroideae</taxon>
        <taxon>Xanthoceras</taxon>
    </lineage>
</organism>
<comment type="caution">
    <text evidence="3">The sequence shown here is derived from an EMBL/GenBank/DDBJ whole genome shotgun (WGS) entry which is preliminary data.</text>
</comment>
<proteinExistence type="inferred from homology"/>
<gene>
    <name evidence="3" type="ORF">JRO89_XS15G0025600</name>
</gene>
<dbReference type="Proteomes" id="UP000827721">
    <property type="component" value="Unassembled WGS sequence"/>
</dbReference>
<dbReference type="InterPro" id="IPR000639">
    <property type="entry name" value="Epox_hydrolase-like"/>
</dbReference>
<dbReference type="InterPro" id="IPR050471">
    <property type="entry name" value="AB_hydrolase"/>
</dbReference>
<dbReference type="Pfam" id="PF00561">
    <property type="entry name" value="Abhydrolase_1"/>
    <property type="match status" value="1"/>
</dbReference>
<reference evidence="3 4" key="1">
    <citation type="submission" date="2021-02" db="EMBL/GenBank/DDBJ databases">
        <title>Plant Genome Project.</title>
        <authorList>
            <person name="Zhang R.-G."/>
        </authorList>
    </citation>
    <scope>NUCLEOTIDE SEQUENCE [LARGE SCALE GENOMIC DNA]</scope>
    <source>
        <tissue evidence="3">Leaves</tissue>
    </source>
</reference>
<dbReference type="PANTHER" id="PTHR43433:SF5">
    <property type="entry name" value="AB HYDROLASE-1 DOMAIN-CONTAINING PROTEIN"/>
    <property type="match status" value="1"/>
</dbReference>
<accession>A0ABQ8H0V6</accession>
<protein>
    <recommendedName>
        <fullName evidence="2">AB hydrolase-1 domain-containing protein</fullName>
    </recommendedName>
</protein>
<dbReference type="Pfam" id="PF09341">
    <property type="entry name" value="Pcc1"/>
    <property type="match status" value="1"/>
</dbReference>
<evidence type="ECO:0000313" key="3">
    <source>
        <dbReference type="EMBL" id="KAH7543822.1"/>
    </source>
</evidence>
<evidence type="ECO:0000256" key="1">
    <source>
        <dbReference type="ARBA" id="ARBA00007073"/>
    </source>
</evidence>
<dbReference type="Gene3D" id="3.40.50.1820">
    <property type="entry name" value="alpha/beta hydrolase"/>
    <property type="match status" value="1"/>
</dbReference>
<dbReference type="PANTHER" id="PTHR43433">
    <property type="entry name" value="HYDROLASE, ALPHA/BETA FOLD FAMILY PROTEIN"/>
    <property type="match status" value="1"/>
</dbReference>
<dbReference type="InterPro" id="IPR015419">
    <property type="entry name" value="CTAG/Pcc1"/>
</dbReference>